<evidence type="ECO:0000256" key="2">
    <source>
        <dbReference type="ARBA" id="ARBA00022448"/>
    </source>
</evidence>
<feature type="transmembrane region" description="Helical" evidence="8">
    <location>
        <begin position="285"/>
        <end position="306"/>
    </location>
</feature>
<feature type="transmembrane region" description="Helical" evidence="8">
    <location>
        <begin position="260"/>
        <end position="279"/>
    </location>
</feature>
<feature type="transmembrane region" description="Helical" evidence="8">
    <location>
        <begin position="21"/>
        <end position="44"/>
    </location>
</feature>
<evidence type="ECO:0000256" key="7">
    <source>
        <dbReference type="ARBA" id="ARBA00023136"/>
    </source>
</evidence>
<dbReference type="EMBL" id="KZ805406">
    <property type="protein sequence ID" value="PVH98783.1"/>
    <property type="molecule type" value="Genomic_DNA"/>
</dbReference>
<name>A0A2V1DMB9_9PLEO</name>
<evidence type="ECO:0000313" key="10">
    <source>
        <dbReference type="Proteomes" id="UP000244855"/>
    </source>
</evidence>
<dbReference type="STRING" id="97972.A0A2V1DMB9"/>
<dbReference type="GO" id="GO:0005254">
    <property type="term" value="F:chloride channel activity"/>
    <property type="evidence" value="ECO:0007669"/>
    <property type="project" value="InterPro"/>
</dbReference>
<reference evidence="9 10" key="1">
    <citation type="journal article" date="2018" name="Sci. Rep.">
        <title>Comparative genomics provides insights into the lifestyle and reveals functional heterogeneity of dark septate endophytic fungi.</title>
        <authorList>
            <person name="Knapp D.G."/>
            <person name="Nemeth J.B."/>
            <person name="Barry K."/>
            <person name="Hainaut M."/>
            <person name="Henrissat B."/>
            <person name="Johnson J."/>
            <person name="Kuo A."/>
            <person name="Lim J.H.P."/>
            <person name="Lipzen A."/>
            <person name="Nolan M."/>
            <person name="Ohm R.A."/>
            <person name="Tamas L."/>
            <person name="Grigoriev I.V."/>
            <person name="Spatafora J.W."/>
            <person name="Nagy L.G."/>
            <person name="Kovacs G.M."/>
        </authorList>
    </citation>
    <scope>NUCLEOTIDE SEQUENCE [LARGE SCALE GENOMIC DNA]</scope>
    <source>
        <strain evidence="9 10">DSE2036</strain>
    </source>
</reference>
<keyword evidence="10" id="KW-1185">Reference proteome</keyword>
<evidence type="ECO:0000256" key="1">
    <source>
        <dbReference type="ARBA" id="ARBA00004651"/>
    </source>
</evidence>
<dbReference type="AlphaFoldDB" id="A0A2V1DMB9"/>
<dbReference type="OrthoDB" id="1368at2759"/>
<dbReference type="Pfam" id="PF25539">
    <property type="entry name" value="Bestrophin_2"/>
    <property type="match status" value="2"/>
</dbReference>
<keyword evidence="7 8" id="KW-0472">Membrane</keyword>
<dbReference type="InterPro" id="IPR044669">
    <property type="entry name" value="YneE/VCCN1/2-like"/>
</dbReference>
<keyword evidence="3" id="KW-1003">Cell membrane</keyword>
<evidence type="ECO:0000256" key="4">
    <source>
        <dbReference type="ARBA" id="ARBA00022692"/>
    </source>
</evidence>
<feature type="non-terminal residue" evidence="9">
    <location>
        <position position="1"/>
    </location>
</feature>
<comment type="subcellular location">
    <subcellularLocation>
        <location evidence="1">Cell membrane</location>
        <topology evidence="1">Multi-pass membrane protein</topology>
    </subcellularLocation>
</comment>
<evidence type="ECO:0000256" key="3">
    <source>
        <dbReference type="ARBA" id="ARBA00022475"/>
    </source>
</evidence>
<dbReference type="PANTHER" id="PTHR33281:SF19">
    <property type="entry name" value="VOLTAGE-DEPENDENT ANION CHANNEL-FORMING PROTEIN YNEE"/>
    <property type="match status" value="1"/>
</dbReference>
<dbReference type="PANTHER" id="PTHR33281">
    <property type="entry name" value="UPF0187 PROTEIN YNEE"/>
    <property type="match status" value="1"/>
</dbReference>
<evidence type="ECO:0000313" key="9">
    <source>
        <dbReference type="EMBL" id="PVH98783.1"/>
    </source>
</evidence>
<proteinExistence type="predicted"/>
<dbReference type="Proteomes" id="UP000244855">
    <property type="component" value="Unassembled WGS sequence"/>
</dbReference>
<keyword evidence="4 8" id="KW-0812">Transmembrane</keyword>
<sequence length="415" mass="46965">GPRELDRHSKWPMMLRIHGSVLPRLVLPLLVIGTWTTTVCLFSRHVHDLSIKSTLLVVLGFVVGLSLSLRSTTAYERYMEGRRAWTTLMTTSHHLARNIWVNAKEREGHKKEDLLAKITALNLIVAYARALKHRVRFEPYTHYHDLHGLVQHLDTFAKDATEREPNRDAPHAKSNRKSWGEYLGVTFAMSNPRKIVKRAGYPLGNLPLEILNCLTVYLHDLFETEAFKGPVFTTSALNSILTLNDVLGTTERILNTPLPLAYSIAISQLTWVYILILPFQLYDTLGLVAIPGTLLAAYIILGFAYVGQEIENPFGHDVNDLPLDSFCDQLTADIDIIAASAPRTSSVFVTDPRNCVLQPMNWEGYEAWREGGEGTEEIREALRRRAWGSMRVERRGMGKVREGKMRGWGLRKGEV</sequence>
<feature type="transmembrane region" description="Helical" evidence="8">
    <location>
        <begin position="50"/>
        <end position="69"/>
    </location>
</feature>
<keyword evidence="6" id="KW-0406">Ion transport</keyword>
<protein>
    <submittedName>
        <fullName evidence="9">UPF0187-domain-containing protein</fullName>
    </submittedName>
</protein>
<keyword evidence="2" id="KW-0813">Transport</keyword>
<evidence type="ECO:0000256" key="6">
    <source>
        <dbReference type="ARBA" id="ARBA00023065"/>
    </source>
</evidence>
<accession>A0A2V1DMB9</accession>
<organism evidence="9 10">
    <name type="scientific">Periconia macrospinosa</name>
    <dbReference type="NCBI Taxonomy" id="97972"/>
    <lineage>
        <taxon>Eukaryota</taxon>
        <taxon>Fungi</taxon>
        <taxon>Dikarya</taxon>
        <taxon>Ascomycota</taxon>
        <taxon>Pezizomycotina</taxon>
        <taxon>Dothideomycetes</taxon>
        <taxon>Pleosporomycetidae</taxon>
        <taxon>Pleosporales</taxon>
        <taxon>Massarineae</taxon>
        <taxon>Periconiaceae</taxon>
        <taxon>Periconia</taxon>
    </lineage>
</organism>
<evidence type="ECO:0000256" key="8">
    <source>
        <dbReference type="SAM" id="Phobius"/>
    </source>
</evidence>
<gene>
    <name evidence="9" type="ORF">DM02DRAFT_530458</name>
</gene>
<keyword evidence="5 8" id="KW-1133">Transmembrane helix</keyword>
<dbReference type="GO" id="GO:0005886">
    <property type="term" value="C:plasma membrane"/>
    <property type="evidence" value="ECO:0007669"/>
    <property type="project" value="UniProtKB-SubCell"/>
</dbReference>
<evidence type="ECO:0000256" key="5">
    <source>
        <dbReference type="ARBA" id="ARBA00022989"/>
    </source>
</evidence>